<feature type="signal peptide" evidence="2">
    <location>
        <begin position="1"/>
        <end position="18"/>
    </location>
</feature>
<proteinExistence type="predicted"/>
<keyword evidence="2" id="KW-0732">Signal</keyword>
<reference evidence="3" key="1">
    <citation type="journal article" date="2020" name="Fungal Divers.">
        <title>Resolving the Mortierellaceae phylogeny through synthesis of multi-gene phylogenetics and phylogenomics.</title>
        <authorList>
            <person name="Vandepol N."/>
            <person name="Liber J."/>
            <person name="Desiro A."/>
            <person name="Na H."/>
            <person name="Kennedy M."/>
            <person name="Barry K."/>
            <person name="Grigoriev I.V."/>
            <person name="Miller A.N."/>
            <person name="O'Donnell K."/>
            <person name="Stajich J.E."/>
            <person name="Bonito G."/>
        </authorList>
    </citation>
    <scope>NUCLEOTIDE SEQUENCE</scope>
    <source>
        <strain evidence="3">MES-2147</strain>
    </source>
</reference>
<evidence type="ECO:0008006" key="5">
    <source>
        <dbReference type="Google" id="ProtNLM"/>
    </source>
</evidence>
<evidence type="ECO:0000313" key="4">
    <source>
        <dbReference type="Proteomes" id="UP000749646"/>
    </source>
</evidence>
<dbReference type="Proteomes" id="UP000749646">
    <property type="component" value="Unassembled WGS sequence"/>
</dbReference>
<dbReference type="OrthoDB" id="2422034at2759"/>
<evidence type="ECO:0000256" key="1">
    <source>
        <dbReference type="SAM" id="MobiDB-lite"/>
    </source>
</evidence>
<feature type="chain" id="PRO_5040510948" description="Extracellular membrane protein CFEM domain-containing protein" evidence="2">
    <location>
        <begin position="19"/>
        <end position="173"/>
    </location>
</feature>
<comment type="caution">
    <text evidence="3">The sequence shown here is derived from an EMBL/GenBank/DDBJ whole genome shotgun (WGS) entry which is preliminary data.</text>
</comment>
<feature type="compositionally biased region" description="Low complexity" evidence="1">
    <location>
        <begin position="133"/>
        <end position="147"/>
    </location>
</feature>
<organism evidence="3 4">
    <name type="scientific">Modicella reniformis</name>
    <dbReference type="NCBI Taxonomy" id="1440133"/>
    <lineage>
        <taxon>Eukaryota</taxon>
        <taxon>Fungi</taxon>
        <taxon>Fungi incertae sedis</taxon>
        <taxon>Mucoromycota</taxon>
        <taxon>Mortierellomycotina</taxon>
        <taxon>Mortierellomycetes</taxon>
        <taxon>Mortierellales</taxon>
        <taxon>Mortierellaceae</taxon>
        <taxon>Modicella</taxon>
    </lineage>
</organism>
<gene>
    <name evidence="3" type="ORF">BGZ65_007103</name>
</gene>
<protein>
    <recommendedName>
        <fullName evidence="5">Extracellular membrane protein CFEM domain-containing protein</fullName>
    </recommendedName>
</protein>
<evidence type="ECO:0000256" key="2">
    <source>
        <dbReference type="SAM" id="SignalP"/>
    </source>
</evidence>
<name>A0A9P6M8D0_9FUNG</name>
<evidence type="ECO:0000313" key="3">
    <source>
        <dbReference type="EMBL" id="KAF9978136.1"/>
    </source>
</evidence>
<dbReference type="AlphaFoldDB" id="A0A9P6M8D0"/>
<sequence>MKSFIAIASMALIATVSAQGPVDPAKLPKGWCMVYTDGACAEGVVPTLCGANSSYTSSCISTFSMDKVCTSFNISCVCTPLNGQQKDISMEALNKTFDLMPYGMCANLIPIANSSGPGLVSGDYKPDGKRPNTTATATPTTTTGSGSAATTAQMAFSTVVLAAISLGLAMIPL</sequence>
<accession>A0A9P6M8D0</accession>
<dbReference type="EMBL" id="JAAAHW010004141">
    <property type="protein sequence ID" value="KAF9978136.1"/>
    <property type="molecule type" value="Genomic_DNA"/>
</dbReference>
<keyword evidence="4" id="KW-1185">Reference proteome</keyword>
<feature type="region of interest" description="Disordered" evidence="1">
    <location>
        <begin position="120"/>
        <end position="147"/>
    </location>
</feature>